<dbReference type="EMBL" id="JAPTGG010000013">
    <property type="protein sequence ID" value="MCZ0866525.1"/>
    <property type="molecule type" value="Genomic_DNA"/>
</dbReference>
<accession>A0A9J6RR46</accession>
<protein>
    <submittedName>
        <fullName evidence="2">DUF1525 domain-containing protein</fullName>
    </submittedName>
</protein>
<evidence type="ECO:0000256" key="1">
    <source>
        <dbReference type="SAM" id="SignalP"/>
    </source>
</evidence>
<organism evidence="2 3">
    <name type="scientific">Dasania phycosphaerae</name>
    <dbReference type="NCBI Taxonomy" id="2950436"/>
    <lineage>
        <taxon>Bacteria</taxon>
        <taxon>Pseudomonadati</taxon>
        <taxon>Pseudomonadota</taxon>
        <taxon>Gammaproteobacteria</taxon>
        <taxon>Cellvibrionales</taxon>
        <taxon>Spongiibacteraceae</taxon>
        <taxon>Dasania</taxon>
    </lineage>
</organism>
<reference evidence="2 3" key="1">
    <citation type="submission" date="2022-12" db="EMBL/GenBank/DDBJ databases">
        <title>Dasania phycosphaerae sp. nov., isolated from particulate material of the south coast of Korea.</title>
        <authorList>
            <person name="Jiang Y."/>
        </authorList>
    </citation>
    <scope>NUCLEOTIDE SEQUENCE [LARGE SCALE GENOMIC DNA]</scope>
    <source>
        <strain evidence="2 3">GY-19</strain>
    </source>
</reference>
<dbReference type="AlphaFoldDB" id="A0A9J6RR46"/>
<gene>
    <name evidence="2" type="ORF">O0V09_15035</name>
</gene>
<sequence>MTPIRLLCVLLVLGCQSALANQISNIRVFHTDAVPVREDLKLPPSMVVHVYNMDTKNNATAKLNEMVKAKLGSNVGPSNYRDANQQAFSEVLNGPHWRSLYNEMEAGGEAIEYAIRFRIKKLPAIVFNDKSVVYGVTSLQEAIRIFNNKGGDR</sequence>
<feature type="signal peptide" evidence="1">
    <location>
        <begin position="1"/>
        <end position="20"/>
    </location>
</feature>
<dbReference type="InterPro" id="IPR011090">
    <property type="entry name" value="Integr_conj_element_PFL4709"/>
</dbReference>
<dbReference type="Proteomes" id="UP001069090">
    <property type="component" value="Unassembled WGS sequence"/>
</dbReference>
<keyword evidence="1" id="KW-0732">Signal</keyword>
<keyword evidence="3" id="KW-1185">Reference proteome</keyword>
<evidence type="ECO:0000313" key="2">
    <source>
        <dbReference type="EMBL" id="MCZ0866525.1"/>
    </source>
</evidence>
<dbReference type="Pfam" id="PF07511">
    <property type="entry name" value="DUF1525"/>
    <property type="match status" value="1"/>
</dbReference>
<evidence type="ECO:0000313" key="3">
    <source>
        <dbReference type="Proteomes" id="UP001069090"/>
    </source>
</evidence>
<dbReference type="RefSeq" id="WP_268905197.1">
    <property type="nucleotide sequence ID" value="NZ_JAPTGG010000013.1"/>
</dbReference>
<feature type="chain" id="PRO_5039941468" evidence="1">
    <location>
        <begin position="21"/>
        <end position="153"/>
    </location>
</feature>
<name>A0A9J6RR46_9GAMM</name>
<proteinExistence type="predicted"/>
<comment type="caution">
    <text evidence="2">The sequence shown here is derived from an EMBL/GenBank/DDBJ whole genome shotgun (WGS) entry which is preliminary data.</text>
</comment>